<organism evidence="2 3">
    <name type="scientific">Halapricum salinum</name>
    <dbReference type="NCBI Taxonomy" id="1457250"/>
    <lineage>
        <taxon>Archaea</taxon>
        <taxon>Methanobacteriati</taxon>
        <taxon>Methanobacteriota</taxon>
        <taxon>Stenosarchaea group</taxon>
        <taxon>Halobacteria</taxon>
        <taxon>Halobacteriales</taxon>
        <taxon>Haloarculaceae</taxon>
        <taxon>Halapricum</taxon>
    </lineage>
</organism>
<evidence type="ECO:0000256" key="1">
    <source>
        <dbReference type="SAM" id="Phobius"/>
    </source>
</evidence>
<dbReference type="Proteomes" id="UP000296706">
    <property type="component" value="Chromosome"/>
</dbReference>
<keyword evidence="3" id="KW-1185">Reference proteome</keyword>
<feature type="transmembrane region" description="Helical" evidence="1">
    <location>
        <begin position="7"/>
        <end position="28"/>
    </location>
</feature>
<keyword evidence="1" id="KW-0812">Transmembrane</keyword>
<dbReference type="RefSeq" id="WP_049995620.1">
    <property type="nucleotide sequence ID" value="NZ_CP031310.1"/>
</dbReference>
<feature type="transmembrane region" description="Helical" evidence="1">
    <location>
        <begin position="34"/>
        <end position="56"/>
    </location>
</feature>
<gene>
    <name evidence="2" type="ORF">DV733_05995</name>
</gene>
<keyword evidence="1" id="KW-0472">Membrane</keyword>
<name>A0A4D6HBD5_9EURY</name>
<proteinExistence type="predicted"/>
<dbReference type="STRING" id="1457250.GCA_000755225_00294"/>
<keyword evidence="1" id="KW-1133">Transmembrane helix</keyword>
<dbReference type="GeneID" id="39847397"/>
<dbReference type="EMBL" id="CP031310">
    <property type="protein sequence ID" value="QCC50821.1"/>
    <property type="molecule type" value="Genomic_DNA"/>
</dbReference>
<sequence length="59" mass="6222">MAPRIVVFGAAAGVAALLMALATFFMPLPFALKVLLYVIFGGLFMASVAIFGRILVMDS</sequence>
<reference evidence="2 3" key="1">
    <citation type="journal article" date="2019" name="Nat. Commun.">
        <title>A new type of DNA phosphorothioation-based antiviral system in archaea.</title>
        <authorList>
            <person name="Xiong L."/>
            <person name="Liu S."/>
            <person name="Chen S."/>
            <person name="Xiao Y."/>
            <person name="Zhu B."/>
            <person name="Gao Y."/>
            <person name="Zhang Y."/>
            <person name="Chen B."/>
            <person name="Luo J."/>
            <person name="Deng Z."/>
            <person name="Chen X."/>
            <person name="Wang L."/>
            <person name="Chen S."/>
        </authorList>
    </citation>
    <scope>NUCLEOTIDE SEQUENCE [LARGE SCALE GENOMIC DNA]</scope>
    <source>
        <strain evidence="2 3">CBA1105</strain>
    </source>
</reference>
<protein>
    <submittedName>
        <fullName evidence="2">Uncharacterized protein</fullName>
    </submittedName>
</protein>
<accession>A0A4D6HBD5</accession>
<evidence type="ECO:0000313" key="3">
    <source>
        <dbReference type="Proteomes" id="UP000296706"/>
    </source>
</evidence>
<dbReference type="KEGG" id="hsn:DV733_05995"/>
<evidence type="ECO:0000313" key="2">
    <source>
        <dbReference type="EMBL" id="QCC50821.1"/>
    </source>
</evidence>
<dbReference type="AlphaFoldDB" id="A0A4D6HBD5"/>